<dbReference type="Pfam" id="PF21706">
    <property type="entry name" value="FCSD_central"/>
    <property type="match status" value="1"/>
</dbReference>
<dbReference type="InterPro" id="IPR036188">
    <property type="entry name" value="FAD/NAD-bd_sf"/>
</dbReference>
<feature type="domain" description="Sulfide dehydrogenase [flavocytochrome c] flavoprotein chain central" evidence="5">
    <location>
        <begin position="168"/>
        <end position="284"/>
    </location>
</feature>
<name>A0A2W5K6D5_ANCNO</name>
<dbReference type="EMBL" id="QFPN01000009">
    <property type="protein sequence ID" value="PZQ12381.1"/>
    <property type="molecule type" value="Genomic_DNA"/>
</dbReference>
<accession>A0A2W5K6D5</accession>
<dbReference type="InterPro" id="IPR015323">
    <property type="entry name" value="FlavoCytC_S_DH_flav-bd"/>
</dbReference>
<keyword evidence="1" id="KW-0285">Flavoprotein</keyword>
<dbReference type="Gene3D" id="3.50.50.60">
    <property type="entry name" value="FAD/NAD(P)-binding domain"/>
    <property type="match status" value="2"/>
</dbReference>
<proteinExistence type="predicted"/>
<evidence type="ECO:0000259" key="4">
    <source>
        <dbReference type="Pfam" id="PF09242"/>
    </source>
</evidence>
<dbReference type="SUPFAM" id="SSF51905">
    <property type="entry name" value="FAD/NAD(P)-binding domain"/>
    <property type="match status" value="2"/>
</dbReference>
<sequence length="427" mass="45607">MSDRSGVDRRTVCAGGAGLVALFGASRTAIAGGRRSLVIVGGGVGGATAARYVSLWGRGAVDVTLVEPAERYATCFFSNLYLGGLRSFESLEHGYDRLARSAGVTLKRMTAERIERDQKRVILSDGSALPYERLILSPGIELQFGSVPGYSESASEVMPHAWKAGPQTRLLKAKLDAVPDGGLIVMIAPPNPYRCPPGPYERVSMMAHALQAANKPKTRIIVLDPKDKFSKMALFQEGWDRRYPGVVEWQDPTIHGGVKGVDAASMTVSTDFEDRQADLVNVIPAQKAGRIAQDAGLTDASGYCPIDASSMRSTVDPEIFVVGDACIAGDMPKSGFAANSQAKVAALAALSDLAGRPSYAAHYESTCWSLLTPTDCVKVDGVYAAQAGRIREVAGFVSDTGEPDERRRLNVDEAHAWYDAMVADVFG</sequence>
<reference evidence="6 7" key="1">
    <citation type="submission" date="2017-08" db="EMBL/GenBank/DDBJ databases">
        <title>Infants hospitalized years apart are colonized by the same room-sourced microbial strains.</title>
        <authorList>
            <person name="Brooks B."/>
            <person name="Olm M.R."/>
            <person name="Firek B.A."/>
            <person name="Baker R."/>
            <person name="Thomas B.C."/>
            <person name="Morowitz M.J."/>
            <person name="Banfield J.F."/>
        </authorList>
    </citation>
    <scope>NUCLEOTIDE SEQUENCE [LARGE SCALE GENOMIC DNA]</scope>
    <source>
        <strain evidence="6">S2_005_003_R2_43</strain>
    </source>
</reference>
<dbReference type="InterPro" id="IPR037092">
    <property type="entry name" value="FlavoCytC_S_DH_flav-bd_sf"/>
</dbReference>
<dbReference type="PANTHER" id="PTHR43755:SF1">
    <property type="entry name" value="FAD-DEPENDENT PYRIDINE NUCLEOTIDE-DISULPHIDE OXIDOREDUCTASE"/>
    <property type="match status" value="1"/>
</dbReference>
<dbReference type="SUPFAM" id="SSF55424">
    <property type="entry name" value="FAD/NAD-linked reductases, dimerisation (C-terminal) domain"/>
    <property type="match status" value="1"/>
</dbReference>
<evidence type="ECO:0000259" key="5">
    <source>
        <dbReference type="Pfam" id="PF21706"/>
    </source>
</evidence>
<dbReference type="InterPro" id="IPR016156">
    <property type="entry name" value="FAD/NAD-linked_Rdtase_dimer_sf"/>
</dbReference>
<keyword evidence="2" id="KW-0274">FAD</keyword>
<evidence type="ECO:0000256" key="1">
    <source>
        <dbReference type="ARBA" id="ARBA00022630"/>
    </source>
</evidence>
<evidence type="ECO:0000313" key="7">
    <source>
        <dbReference type="Proteomes" id="UP000249577"/>
    </source>
</evidence>
<dbReference type="Gene3D" id="3.90.760.10">
    <property type="entry name" value="Flavocytochrome c sulphide dehydrogenase, flavin-binding domain"/>
    <property type="match status" value="1"/>
</dbReference>
<comment type="caution">
    <text evidence="6">The sequence shown here is derived from an EMBL/GenBank/DDBJ whole genome shotgun (WGS) entry which is preliminary data.</text>
</comment>
<dbReference type="PANTHER" id="PTHR43755">
    <property type="match status" value="1"/>
</dbReference>
<dbReference type="InterPro" id="IPR023753">
    <property type="entry name" value="FAD/NAD-binding_dom"/>
</dbReference>
<dbReference type="Proteomes" id="UP000249577">
    <property type="component" value="Unassembled WGS sequence"/>
</dbReference>
<organism evidence="6 7">
    <name type="scientific">Ancylobacter novellus</name>
    <name type="common">Thiobacillus novellus</name>
    <dbReference type="NCBI Taxonomy" id="921"/>
    <lineage>
        <taxon>Bacteria</taxon>
        <taxon>Pseudomonadati</taxon>
        <taxon>Pseudomonadota</taxon>
        <taxon>Alphaproteobacteria</taxon>
        <taxon>Hyphomicrobiales</taxon>
        <taxon>Xanthobacteraceae</taxon>
        <taxon>Ancylobacter</taxon>
    </lineage>
</organism>
<dbReference type="InterPro" id="IPR049386">
    <property type="entry name" value="FCSD_central"/>
</dbReference>
<protein>
    <submittedName>
        <fullName evidence="6">Flavocytochrome C</fullName>
    </submittedName>
</protein>
<evidence type="ECO:0000259" key="3">
    <source>
        <dbReference type="Pfam" id="PF07992"/>
    </source>
</evidence>
<evidence type="ECO:0000313" key="6">
    <source>
        <dbReference type="EMBL" id="PZQ12381.1"/>
    </source>
</evidence>
<gene>
    <name evidence="6" type="ORF">DI565_16280</name>
</gene>
<dbReference type="AlphaFoldDB" id="A0A2W5K6D5"/>
<feature type="domain" description="FAD/NAD(P)-binding" evidence="3">
    <location>
        <begin position="36"/>
        <end position="151"/>
    </location>
</feature>
<dbReference type="GO" id="GO:0050660">
    <property type="term" value="F:flavin adenine dinucleotide binding"/>
    <property type="evidence" value="ECO:0007669"/>
    <property type="project" value="InterPro"/>
</dbReference>
<feature type="domain" description="Flavocytochrome c sulphide dehydrogenase flavin-binding" evidence="4">
    <location>
        <begin position="361"/>
        <end position="426"/>
    </location>
</feature>
<dbReference type="InterPro" id="IPR052541">
    <property type="entry name" value="SQRD"/>
</dbReference>
<dbReference type="Pfam" id="PF07992">
    <property type="entry name" value="Pyr_redox_2"/>
    <property type="match status" value="1"/>
</dbReference>
<evidence type="ECO:0000256" key="2">
    <source>
        <dbReference type="ARBA" id="ARBA00022827"/>
    </source>
</evidence>
<dbReference type="Pfam" id="PF09242">
    <property type="entry name" value="FCSD-flav_bind"/>
    <property type="match status" value="1"/>
</dbReference>
<dbReference type="GO" id="GO:0016491">
    <property type="term" value="F:oxidoreductase activity"/>
    <property type="evidence" value="ECO:0007669"/>
    <property type="project" value="InterPro"/>
</dbReference>